<sequence>MRERFKEWSPAPGLVVFAWLLTLAAAAWFVALTIAGSDPAGRLLAGVATVGAAVAAFFGTRARPRLRADADGLTVSGMFRTRHHPWPLVQNVRVLQVRRLGRRTSLLEIDTVTTDGDEHLLVFGRLELAADPEDVAPELLALRP</sequence>
<evidence type="ECO:0000259" key="2">
    <source>
        <dbReference type="Pfam" id="PF10756"/>
    </source>
</evidence>
<dbReference type="InterPro" id="IPR019692">
    <property type="entry name" value="CFP-6_PH"/>
</dbReference>
<protein>
    <submittedName>
        <fullName evidence="3">PH domain-containing protein</fullName>
    </submittedName>
</protein>
<organism evidence="3 4">
    <name type="scientific">Pseudonocardia alaniniphila</name>
    <dbReference type="NCBI Taxonomy" id="75291"/>
    <lineage>
        <taxon>Bacteria</taxon>
        <taxon>Bacillati</taxon>
        <taxon>Actinomycetota</taxon>
        <taxon>Actinomycetes</taxon>
        <taxon>Pseudonocardiales</taxon>
        <taxon>Pseudonocardiaceae</taxon>
        <taxon>Pseudonocardia</taxon>
    </lineage>
</organism>
<evidence type="ECO:0000256" key="1">
    <source>
        <dbReference type="SAM" id="Phobius"/>
    </source>
</evidence>
<keyword evidence="1" id="KW-0472">Membrane</keyword>
<accession>A0ABS9TQF7</accession>
<keyword evidence="1" id="KW-1133">Transmembrane helix</keyword>
<feature type="transmembrane region" description="Helical" evidence="1">
    <location>
        <begin position="40"/>
        <end position="58"/>
    </location>
</feature>
<name>A0ABS9TQF7_9PSEU</name>
<feature type="domain" description="Low molecular weight protein antigen 6 PH" evidence="2">
    <location>
        <begin position="63"/>
        <end position="143"/>
    </location>
</feature>
<keyword evidence="1" id="KW-0812">Transmembrane</keyword>
<dbReference type="Proteomes" id="UP001299970">
    <property type="component" value="Unassembled WGS sequence"/>
</dbReference>
<dbReference type="EMBL" id="JAKXMK010000036">
    <property type="protein sequence ID" value="MCH6170780.1"/>
    <property type="molecule type" value="Genomic_DNA"/>
</dbReference>
<feature type="transmembrane region" description="Helical" evidence="1">
    <location>
        <begin position="12"/>
        <end position="34"/>
    </location>
</feature>
<dbReference type="Pfam" id="PF10756">
    <property type="entry name" value="bPH_6"/>
    <property type="match status" value="1"/>
</dbReference>
<comment type="caution">
    <text evidence="3">The sequence shown here is derived from an EMBL/GenBank/DDBJ whole genome shotgun (WGS) entry which is preliminary data.</text>
</comment>
<proteinExistence type="predicted"/>
<keyword evidence="4" id="KW-1185">Reference proteome</keyword>
<gene>
    <name evidence="3" type="ORF">MMF94_34180</name>
</gene>
<evidence type="ECO:0000313" key="4">
    <source>
        <dbReference type="Proteomes" id="UP001299970"/>
    </source>
</evidence>
<dbReference type="RefSeq" id="WP_241041587.1">
    <property type="nucleotide sequence ID" value="NZ_BAAAJF010000016.1"/>
</dbReference>
<evidence type="ECO:0000313" key="3">
    <source>
        <dbReference type="EMBL" id="MCH6170780.1"/>
    </source>
</evidence>
<reference evidence="3 4" key="1">
    <citation type="submission" date="2022-03" db="EMBL/GenBank/DDBJ databases">
        <title>Pseudonocardia alaer sp. nov., a novel actinomycete isolated from reed forest soil.</title>
        <authorList>
            <person name="Wang L."/>
        </authorList>
    </citation>
    <scope>NUCLEOTIDE SEQUENCE [LARGE SCALE GENOMIC DNA]</scope>
    <source>
        <strain evidence="3 4">Y-16303</strain>
    </source>
</reference>